<dbReference type="Pfam" id="PF00440">
    <property type="entry name" value="TetR_N"/>
    <property type="match status" value="1"/>
</dbReference>
<feature type="DNA-binding region" description="H-T-H motif" evidence="4">
    <location>
        <begin position="24"/>
        <end position="43"/>
    </location>
</feature>
<sequence>MSKKDLILDVAESLFNQFGYTAVGVDMIRDEAAVSKTSMYRHFGSKTKLIEAVLERRHQRFESSLEAELSSTSGLQNQLDALLDWHLAWFEQPDFKGCMFMHALAEFKESEDDIAMLSRQHKAWLKSTIYKVVSGGEEVDVATLELRSESVMTFIEGLIVRSEFGELDASLDSNSDLGADSKKKAYRKALHSLATLAI</sequence>
<organism evidence="6 7">
    <name type="scientific">Vibrio atlanticus</name>
    <dbReference type="NCBI Taxonomy" id="693153"/>
    <lineage>
        <taxon>Bacteria</taxon>
        <taxon>Pseudomonadati</taxon>
        <taxon>Pseudomonadota</taxon>
        <taxon>Gammaproteobacteria</taxon>
        <taxon>Vibrionales</taxon>
        <taxon>Vibrionaceae</taxon>
        <taxon>Vibrio</taxon>
    </lineage>
</organism>
<dbReference type="PROSITE" id="PS50977">
    <property type="entry name" value="HTH_TETR_2"/>
    <property type="match status" value="1"/>
</dbReference>
<evidence type="ECO:0000256" key="1">
    <source>
        <dbReference type="ARBA" id="ARBA00023015"/>
    </source>
</evidence>
<dbReference type="SUPFAM" id="SSF46689">
    <property type="entry name" value="Homeodomain-like"/>
    <property type="match status" value="1"/>
</dbReference>
<evidence type="ECO:0000256" key="4">
    <source>
        <dbReference type="PROSITE-ProRule" id="PRU00335"/>
    </source>
</evidence>
<accession>A0A1C3ISP6</accession>
<gene>
    <name evidence="6" type="primary">slmA_2</name>
    <name evidence="6" type="ORF">VAT7223_02212</name>
</gene>
<dbReference type="GeneID" id="94234897"/>
<evidence type="ECO:0000256" key="3">
    <source>
        <dbReference type="ARBA" id="ARBA00023163"/>
    </source>
</evidence>
<dbReference type="Proteomes" id="UP000092876">
    <property type="component" value="Unassembled WGS sequence"/>
</dbReference>
<dbReference type="InterPro" id="IPR001647">
    <property type="entry name" value="HTH_TetR"/>
</dbReference>
<dbReference type="AlphaFoldDB" id="A0A1C3ISP6"/>
<evidence type="ECO:0000313" key="6">
    <source>
        <dbReference type="EMBL" id="SBS64484.1"/>
    </source>
</evidence>
<protein>
    <submittedName>
        <fullName evidence="6">Nucleoid occlusion factor SlmA</fullName>
    </submittedName>
</protein>
<dbReference type="RefSeq" id="WP_061022292.1">
    <property type="nucleotide sequence ID" value="NZ_AP025461.1"/>
</dbReference>
<dbReference type="Gene3D" id="1.10.357.10">
    <property type="entry name" value="Tetracycline Repressor, domain 2"/>
    <property type="match status" value="1"/>
</dbReference>
<dbReference type="InterPro" id="IPR009057">
    <property type="entry name" value="Homeodomain-like_sf"/>
</dbReference>
<keyword evidence="1" id="KW-0805">Transcription regulation</keyword>
<evidence type="ECO:0000256" key="2">
    <source>
        <dbReference type="ARBA" id="ARBA00023125"/>
    </source>
</evidence>
<evidence type="ECO:0000313" key="7">
    <source>
        <dbReference type="Proteomes" id="UP000092876"/>
    </source>
</evidence>
<dbReference type="PANTHER" id="PTHR47506">
    <property type="entry name" value="TRANSCRIPTIONAL REGULATORY PROTEIN"/>
    <property type="match status" value="1"/>
</dbReference>
<dbReference type="InterPro" id="IPR036271">
    <property type="entry name" value="Tet_transcr_reg_TetR-rel_C_sf"/>
</dbReference>
<dbReference type="GO" id="GO:0003677">
    <property type="term" value="F:DNA binding"/>
    <property type="evidence" value="ECO:0007669"/>
    <property type="project" value="UniProtKB-UniRule"/>
</dbReference>
<dbReference type="PANTHER" id="PTHR47506:SF6">
    <property type="entry name" value="HTH-TYPE TRANSCRIPTIONAL REPRESSOR NEMR"/>
    <property type="match status" value="1"/>
</dbReference>
<feature type="domain" description="HTH tetR-type" evidence="5">
    <location>
        <begin position="1"/>
        <end position="61"/>
    </location>
</feature>
<name>A0A1C3ISP6_9VIBR</name>
<proteinExistence type="predicted"/>
<keyword evidence="2 4" id="KW-0238">DNA-binding</keyword>
<keyword evidence="3" id="KW-0804">Transcription</keyword>
<dbReference type="PRINTS" id="PR00455">
    <property type="entry name" value="HTHTETR"/>
</dbReference>
<reference evidence="7" key="1">
    <citation type="submission" date="2016-06" db="EMBL/GenBank/DDBJ databases">
        <authorList>
            <person name="Rodrigo-Torres Lidia"/>
            <person name="Arahal R.David."/>
        </authorList>
    </citation>
    <scope>NUCLEOTIDE SEQUENCE [LARGE SCALE GENOMIC DNA]</scope>
    <source>
        <strain evidence="7">CECT 7223</strain>
    </source>
</reference>
<dbReference type="SUPFAM" id="SSF48498">
    <property type="entry name" value="Tetracyclin repressor-like, C-terminal domain"/>
    <property type="match status" value="1"/>
</dbReference>
<evidence type="ECO:0000259" key="5">
    <source>
        <dbReference type="PROSITE" id="PS50977"/>
    </source>
</evidence>
<dbReference type="EMBL" id="FLQP01000028">
    <property type="protein sequence ID" value="SBS64484.1"/>
    <property type="molecule type" value="Genomic_DNA"/>
</dbReference>